<name>A0A0B6XWQ0_9EUPU</name>
<comment type="function">
    <text evidence="4">Required for assembly of dynein regulatory complex (DRC) and inner dynein arm (IDA) complexes, which are responsible for ciliary beat regulation, thereby playing a central role in motility in cilia and flagella. Probably acts together with CCDC40 to form a molecular ruler that determines the 96 nanometer (nm) repeat length and arrangements of components in cilia and flagella. Not required for outer dynein arm complexes assembly.</text>
</comment>
<dbReference type="GO" id="GO:0060287">
    <property type="term" value="P:epithelial cilium movement involved in determination of left/right asymmetry"/>
    <property type="evidence" value="ECO:0007669"/>
    <property type="project" value="TreeGrafter"/>
</dbReference>
<feature type="non-terminal residue" evidence="6">
    <location>
        <position position="80"/>
    </location>
</feature>
<dbReference type="InterPro" id="IPR033290">
    <property type="entry name" value="CCDC39"/>
</dbReference>
<evidence type="ECO:0000256" key="1">
    <source>
        <dbReference type="ARBA" id="ARBA00005805"/>
    </source>
</evidence>
<dbReference type="AlphaFoldDB" id="A0A0B6XWQ0"/>
<evidence type="ECO:0000256" key="2">
    <source>
        <dbReference type="ARBA" id="ARBA00016725"/>
    </source>
</evidence>
<dbReference type="GO" id="GO:0005576">
    <property type="term" value="C:extracellular region"/>
    <property type="evidence" value="ECO:0007669"/>
    <property type="project" value="GOC"/>
</dbReference>
<reference evidence="6" key="1">
    <citation type="submission" date="2014-12" db="EMBL/GenBank/DDBJ databases">
        <title>Insight into the proteome of Arion vulgaris.</title>
        <authorList>
            <person name="Aradska J."/>
            <person name="Bulat T."/>
            <person name="Smidak R."/>
            <person name="Sarate P."/>
            <person name="Gangsoo J."/>
            <person name="Sialana F."/>
            <person name="Bilban M."/>
            <person name="Lubec G."/>
        </authorList>
    </citation>
    <scope>NUCLEOTIDE SEQUENCE</scope>
    <source>
        <tissue evidence="6">Skin</tissue>
    </source>
</reference>
<dbReference type="GO" id="GO:0036159">
    <property type="term" value="P:inner dynein arm assembly"/>
    <property type="evidence" value="ECO:0007669"/>
    <property type="project" value="InterPro"/>
</dbReference>
<evidence type="ECO:0000256" key="3">
    <source>
        <dbReference type="ARBA" id="ARBA00023054"/>
    </source>
</evidence>
<feature type="coiled-coil region" evidence="5">
    <location>
        <begin position="18"/>
        <end position="66"/>
    </location>
</feature>
<keyword evidence="3 5" id="KW-0175">Coiled coil</keyword>
<dbReference type="EMBL" id="HACG01001443">
    <property type="protein sequence ID" value="CEK48308.1"/>
    <property type="molecule type" value="Transcribed_RNA"/>
</dbReference>
<sequence length="80" mass="9279">NINNSVLNEIEWDEGLSMPVANLENKRLENEIQRKETSLVANNNELAQTEDRIGSMSEHLRNVRQELQFTQSLVNAREKE</sequence>
<accession>A0A0B6XWQ0</accession>
<gene>
    <name evidence="6" type="primary">ORF3606</name>
</gene>
<proteinExistence type="inferred from homology"/>
<dbReference type="PANTHER" id="PTHR18962">
    <property type="entry name" value="COILED-COIL DOMAIN-CONTAINING PROTEIN 39"/>
    <property type="match status" value="1"/>
</dbReference>
<evidence type="ECO:0000313" key="6">
    <source>
        <dbReference type="EMBL" id="CEK48308.1"/>
    </source>
</evidence>
<feature type="non-terminal residue" evidence="6">
    <location>
        <position position="1"/>
    </location>
</feature>
<organism evidence="6">
    <name type="scientific">Arion vulgaris</name>
    <dbReference type="NCBI Taxonomy" id="1028688"/>
    <lineage>
        <taxon>Eukaryota</taxon>
        <taxon>Metazoa</taxon>
        <taxon>Spiralia</taxon>
        <taxon>Lophotrochozoa</taxon>
        <taxon>Mollusca</taxon>
        <taxon>Gastropoda</taxon>
        <taxon>Heterobranchia</taxon>
        <taxon>Euthyneura</taxon>
        <taxon>Panpulmonata</taxon>
        <taxon>Eupulmonata</taxon>
        <taxon>Stylommatophora</taxon>
        <taxon>Helicina</taxon>
        <taxon>Arionoidea</taxon>
        <taxon>Arionidae</taxon>
        <taxon>Arion</taxon>
    </lineage>
</organism>
<comment type="similarity">
    <text evidence="1">Belongs to the CCDC39 family.</text>
</comment>
<dbReference type="GO" id="GO:0060285">
    <property type="term" value="P:cilium-dependent cell motility"/>
    <property type="evidence" value="ECO:0007669"/>
    <property type="project" value="TreeGrafter"/>
</dbReference>
<evidence type="ECO:0000256" key="5">
    <source>
        <dbReference type="SAM" id="Coils"/>
    </source>
</evidence>
<dbReference type="PANTHER" id="PTHR18962:SF0">
    <property type="entry name" value="COILED-COIL DOMAIN-CONTAINING PROTEIN 39"/>
    <property type="match status" value="1"/>
</dbReference>
<evidence type="ECO:0000256" key="4">
    <source>
        <dbReference type="ARBA" id="ARBA00045182"/>
    </source>
</evidence>
<dbReference type="GO" id="GO:0005930">
    <property type="term" value="C:axoneme"/>
    <property type="evidence" value="ECO:0007669"/>
    <property type="project" value="InterPro"/>
</dbReference>
<protein>
    <recommendedName>
        <fullName evidence="2">Coiled-coil domain-containing protein 39</fullName>
    </recommendedName>
</protein>